<feature type="transmembrane region" description="Helical" evidence="5">
    <location>
        <begin position="104"/>
        <end position="121"/>
    </location>
</feature>
<dbReference type="InterPro" id="IPR044880">
    <property type="entry name" value="NCX_ion-bd_dom_sf"/>
</dbReference>
<gene>
    <name evidence="7" type="ORF">ACFOOR_12605</name>
</gene>
<evidence type="ECO:0000313" key="7">
    <source>
        <dbReference type="EMBL" id="MFC2926950.1"/>
    </source>
</evidence>
<comment type="subcellular location">
    <subcellularLocation>
        <location evidence="1">Membrane</location>
        <topology evidence="1">Multi-pass membrane protein</topology>
    </subcellularLocation>
</comment>
<reference evidence="8" key="1">
    <citation type="journal article" date="2019" name="Int. J. Syst. Evol. Microbiol.">
        <title>The Global Catalogue of Microorganisms (GCM) 10K type strain sequencing project: providing services to taxonomists for standard genome sequencing and annotation.</title>
        <authorList>
            <consortium name="The Broad Institute Genomics Platform"/>
            <consortium name="The Broad Institute Genome Sequencing Center for Infectious Disease"/>
            <person name="Wu L."/>
            <person name="Ma J."/>
        </authorList>
    </citation>
    <scope>NUCLEOTIDE SEQUENCE [LARGE SCALE GENOMIC DNA]</scope>
    <source>
        <strain evidence="8">KCTC 52487</strain>
    </source>
</reference>
<dbReference type="PANTHER" id="PTHR10846:SF8">
    <property type="entry name" value="INNER MEMBRANE PROTEIN YRBG"/>
    <property type="match status" value="1"/>
</dbReference>
<evidence type="ECO:0000313" key="8">
    <source>
        <dbReference type="Proteomes" id="UP001595379"/>
    </source>
</evidence>
<comment type="caution">
    <text evidence="7">The sequence shown here is derived from an EMBL/GenBank/DDBJ whole genome shotgun (WGS) entry which is preliminary data.</text>
</comment>
<evidence type="ECO:0000256" key="4">
    <source>
        <dbReference type="ARBA" id="ARBA00023136"/>
    </source>
</evidence>
<feature type="transmembrane region" description="Helical" evidence="5">
    <location>
        <begin position="301"/>
        <end position="318"/>
    </location>
</feature>
<dbReference type="Proteomes" id="UP001595379">
    <property type="component" value="Unassembled WGS sequence"/>
</dbReference>
<evidence type="ECO:0000256" key="5">
    <source>
        <dbReference type="SAM" id="Phobius"/>
    </source>
</evidence>
<feature type="transmembrane region" description="Helical" evidence="5">
    <location>
        <begin position="243"/>
        <end position="264"/>
    </location>
</feature>
<proteinExistence type="predicted"/>
<feature type="transmembrane region" description="Helical" evidence="5">
    <location>
        <begin position="270"/>
        <end position="289"/>
    </location>
</feature>
<feature type="transmembrane region" description="Helical" evidence="5">
    <location>
        <begin position="208"/>
        <end position="231"/>
    </location>
</feature>
<feature type="transmembrane region" description="Helical" evidence="5">
    <location>
        <begin position="127"/>
        <end position="145"/>
    </location>
</feature>
<keyword evidence="4 5" id="KW-0472">Membrane</keyword>
<dbReference type="EMBL" id="JBHRSV010000028">
    <property type="protein sequence ID" value="MFC2926950.1"/>
    <property type="molecule type" value="Genomic_DNA"/>
</dbReference>
<keyword evidence="3 5" id="KW-1133">Transmembrane helix</keyword>
<dbReference type="RefSeq" id="WP_343162938.1">
    <property type="nucleotide sequence ID" value="NZ_JBHRSV010000028.1"/>
</dbReference>
<accession>A0ABV6ZZR2</accession>
<name>A0ABV6ZZR2_9PROT</name>
<feature type="transmembrane region" description="Helical" evidence="5">
    <location>
        <begin position="77"/>
        <end position="97"/>
    </location>
</feature>
<feature type="transmembrane region" description="Helical" evidence="5">
    <location>
        <begin position="173"/>
        <end position="193"/>
    </location>
</feature>
<sequence>MSEFLLIAGGLVLLAIGGDVLVRGAVGTASKLGVSPLLIGLVLVGFGTSMPELTTSVQAALSGSPGIAVGNVVGSNIANILLILGAAAVIAPIAVAPGVLKRDGSFLALSQIALAVALFLTPVGRTAGGMLFAGLIAYIGLSYWLDRRSRNGAAALHTAEAESVAPPKGGLPVALLLLAGGIAGVVIGAKLLVDGAISIAEGFGISDAVIGLTVVAVGTSLPELAASVAAAMKRQGDIALGNVIGSNIFNALGILGATAIIRPIEVPPSIIASDMWIMLGAAALLVLVAATGRRVGRMEGVVLLALYAAYTAWLAMGAV</sequence>
<organism evidence="7 8">
    <name type="scientific">Hyphobacterium vulgare</name>
    <dbReference type="NCBI Taxonomy" id="1736751"/>
    <lineage>
        <taxon>Bacteria</taxon>
        <taxon>Pseudomonadati</taxon>
        <taxon>Pseudomonadota</taxon>
        <taxon>Alphaproteobacteria</taxon>
        <taxon>Maricaulales</taxon>
        <taxon>Maricaulaceae</taxon>
        <taxon>Hyphobacterium</taxon>
    </lineage>
</organism>
<dbReference type="NCBIfam" id="TIGR00367">
    <property type="entry name" value="calcium/sodium antiporter"/>
    <property type="match status" value="1"/>
</dbReference>
<dbReference type="PANTHER" id="PTHR10846">
    <property type="entry name" value="SODIUM/POTASSIUM/CALCIUM EXCHANGER"/>
    <property type="match status" value="1"/>
</dbReference>
<dbReference type="InterPro" id="IPR004837">
    <property type="entry name" value="NaCa_Exmemb"/>
</dbReference>
<evidence type="ECO:0000256" key="2">
    <source>
        <dbReference type="ARBA" id="ARBA00022692"/>
    </source>
</evidence>
<keyword evidence="2 5" id="KW-0812">Transmembrane</keyword>
<dbReference type="InterPro" id="IPR004481">
    <property type="entry name" value="K/Na/Ca-exchanger"/>
</dbReference>
<evidence type="ECO:0000259" key="6">
    <source>
        <dbReference type="Pfam" id="PF01699"/>
    </source>
</evidence>
<feature type="domain" description="Sodium/calcium exchanger membrane region" evidence="6">
    <location>
        <begin position="4"/>
        <end position="144"/>
    </location>
</feature>
<dbReference type="Pfam" id="PF01699">
    <property type="entry name" value="Na_Ca_ex"/>
    <property type="match status" value="2"/>
</dbReference>
<keyword evidence="8" id="KW-1185">Reference proteome</keyword>
<feature type="domain" description="Sodium/calcium exchanger membrane region" evidence="6">
    <location>
        <begin position="174"/>
        <end position="314"/>
    </location>
</feature>
<evidence type="ECO:0000256" key="3">
    <source>
        <dbReference type="ARBA" id="ARBA00022989"/>
    </source>
</evidence>
<evidence type="ECO:0000256" key="1">
    <source>
        <dbReference type="ARBA" id="ARBA00004141"/>
    </source>
</evidence>
<dbReference type="Gene3D" id="1.20.1420.30">
    <property type="entry name" value="NCX, central ion-binding region"/>
    <property type="match status" value="1"/>
</dbReference>
<protein>
    <submittedName>
        <fullName evidence="7">Calcium/sodium antiporter</fullName>
    </submittedName>
</protein>